<sequence length="173" mass="19555">MPNKTIYVSDDDLPLFQRAQELAGGKLSTAITAALRRYVEIAEGRMEGFEEVTVRVGAGVGRKVRFSGILLAEWGHSTSSRVDDYRVYRTRTGKYAVHIERSDEHYWSGQDAANWVEWVRAQFKTEQTWGYKAGEGVLEIAEDLEDLRDKIPAELHDIVASAVEQPPIEDLDI</sequence>
<evidence type="ECO:0000313" key="1">
    <source>
        <dbReference type="EMBL" id="ADD45220.1"/>
    </source>
</evidence>
<dbReference type="STRING" id="446470.Snas_5590"/>
<dbReference type="RefSeq" id="WP_013020791.1">
    <property type="nucleotide sequence ID" value="NC_013947.1"/>
</dbReference>
<dbReference type="KEGG" id="sna:Snas_5590"/>
<dbReference type="AlphaFoldDB" id="D3PWZ6"/>
<dbReference type="OrthoDB" id="3199431at2"/>
<proteinExistence type="predicted"/>
<evidence type="ECO:0008006" key="3">
    <source>
        <dbReference type="Google" id="ProtNLM"/>
    </source>
</evidence>
<accession>D3PWZ6</accession>
<evidence type="ECO:0000313" key="2">
    <source>
        <dbReference type="Proteomes" id="UP000000844"/>
    </source>
</evidence>
<dbReference type="HOGENOM" id="CLU_112893_1_0_11"/>
<reference evidence="1 2" key="1">
    <citation type="journal article" date="2009" name="Stand. Genomic Sci.">
        <title>Complete genome sequence of Stackebrandtia nassauensis type strain (LLR-40K-21).</title>
        <authorList>
            <person name="Munk C."/>
            <person name="Lapidus A."/>
            <person name="Copeland A."/>
            <person name="Jando M."/>
            <person name="Mayilraj S."/>
            <person name="Glavina Del Rio T."/>
            <person name="Nolan M."/>
            <person name="Chen F."/>
            <person name="Lucas S."/>
            <person name="Tice H."/>
            <person name="Cheng J.F."/>
            <person name="Han C."/>
            <person name="Detter J.C."/>
            <person name="Bruce D."/>
            <person name="Goodwin L."/>
            <person name="Chain P."/>
            <person name="Pitluck S."/>
            <person name="Goker M."/>
            <person name="Ovchinikova G."/>
            <person name="Pati A."/>
            <person name="Ivanova N."/>
            <person name="Mavromatis K."/>
            <person name="Chen A."/>
            <person name="Palaniappan K."/>
            <person name="Land M."/>
            <person name="Hauser L."/>
            <person name="Chang Y.J."/>
            <person name="Jeffries C.D."/>
            <person name="Bristow J."/>
            <person name="Eisen J.A."/>
            <person name="Markowitz V."/>
            <person name="Hugenholtz P."/>
            <person name="Kyrpides N.C."/>
            <person name="Klenk H.P."/>
        </authorList>
    </citation>
    <scope>NUCLEOTIDE SEQUENCE [LARGE SCALE GENOMIC DNA]</scope>
    <source>
        <strain evidence="2">DSM 44728 / CIP 108903 / NRRL B-16338 / NBRC 102104 / LLR-40K-21</strain>
    </source>
</reference>
<dbReference type="InterPro" id="IPR027580">
    <property type="entry name" value="EXLDI"/>
</dbReference>
<dbReference type="eggNOG" id="ENOG50324T6">
    <property type="taxonomic scope" value="Bacteria"/>
</dbReference>
<dbReference type="EMBL" id="CP001778">
    <property type="protein sequence ID" value="ADD45220.1"/>
    <property type="molecule type" value="Genomic_DNA"/>
</dbReference>
<dbReference type="NCBIfam" id="TIGR04342">
    <property type="entry name" value="EXLDI"/>
    <property type="match status" value="1"/>
</dbReference>
<dbReference type="Proteomes" id="UP000000844">
    <property type="component" value="Chromosome"/>
</dbReference>
<keyword evidence="2" id="KW-1185">Reference proteome</keyword>
<name>D3PWZ6_STANL</name>
<gene>
    <name evidence="1" type="ordered locus">Snas_5590</name>
</gene>
<organism evidence="1 2">
    <name type="scientific">Stackebrandtia nassauensis (strain DSM 44728 / CIP 108903 / NRRL B-16338 / NBRC 102104 / LLR-40K-21)</name>
    <dbReference type="NCBI Taxonomy" id="446470"/>
    <lineage>
        <taxon>Bacteria</taxon>
        <taxon>Bacillati</taxon>
        <taxon>Actinomycetota</taxon>
        <taxon>Actinomycetes</taxon>
        <taxon>Glycomycetales</taxon>
        <taxon>Glycomycetaceae</taxon>
        <taxon>Stackebrandtia</taxon>
    </lineage>
</organism>
<protein>
    <recommendedName>
        <fullName evidence="3">EXLDI protein</fullName>
    </recommendedName>
</protein>